<accession>A0AA94KZH8</accession>
<gene>
    <name evidence="4" type="ORF">SAMN04487783_1234</name>
</gene>
<dbReference type="InterPro" id="IPR016032">
    <property type="entry name" value="Sig_transdc_resp-reg_C-effctor"/>
</dbReference>
<proteinExistence type="predicted"/>
<dbReference type="GO" id="GO:0005524">
    <property type="term" value="F:ATP binding"/>
    <property type="evidence" value="ECO:0007669"/>
    <property type="project" value="UniProtKB-KW"/>
</dbReference>
<dbReference type="SUPFAM" id="SSF52540">
    <property type="entry name" value="P-loop containing nucleoside triphosphate hydrolases"/>
    <property type="match status" value="1"/>
</dbReference>
<dbReference type="InterPro" id="IPR041664">
    <property type="entry name" value="AAA_16"/>
</dbReference>
<dbReference type="AlphaFoldDB" id="A0AA94KZH8"/>
<dbReference type="GO" id="GO:0004016">
    <property type="term" value="F:adenylate cyclase activity"/>
    <property type="evidence" value="ECO:0007669"/>
    <property type="project" value="TreeGrafter"/>
</dbReference>
<name>A0AA94KZH8_9MICO</name>
<evidence type="ECO:0000256" key="1">
    <source>
        <dbReference type="ARBA" id="ARBA00022741"/>
    </source>
</evidence>
<reference evidence="4 5" key="1">
    <citation type="submission" date="2016-10" db="EMBL/GenBank/DDBJ databases">
        <authorList>
            <person name="Varghese N."/>
            <person name="Submissions S."/>
        </authorList>
    </citation>
    <scope>NUCLEOTIDE SEQUENCE [LARGE SCALE GENOMIC DNA]</scope>
    <source>
        <strain evidence="4 5">IAM 15147</strain>
    </source>
</reference>
<dbReference type="CDD" id="cd06170">
    <property type="entry name" value="LuxR_C_like"/>
    <property type="match status" value="1"/>
</dbReference>
<evidence type="ECO:0000259" key="3">
    <source>
        <dbReference type="PROSITE" id="PS50043"/>
    </source>
</evidence>
<evidence type="ECO:0000313" key="4">
    <source>
        <dbReference type="EMBL" id="SFS09274.1"/>
    </source>
</evidence>
<dbReference type="PROSITE" id="PS50043">
    <property type="entry name" value="HTH_LUXR_2"/>
    <property type="match status" value="1"/>
</dbReference>
<dbReference type="Proteomes" id="UP000198506">
    <property type="component" value="Unassembled WGS sequence"/>
</dbReference>
<dbReference type="InterPro" id="IPR027417">
    <property type="entry name" value="P-loop_NTPase"/>
</dbReference>
<dbReference type="Pfam" id="PF13191">
    <property type="entry name" value="AAA_16"/>
    <property type="match status" value="1"/>
</dbReference>
<dbReference type="SUPFAM" id="SSF46894">
    <property type="entry name" value="C-terminal effector domain of the bipartite response regulators"/>
    <property type="match status" value="1"/>
</dbReference>
<keyword evidence="1" id="KW-0547">Nucleotide-binding</keyword>
<evidence type="ECO:0000313" key="5">
    <source>
        <dbReference type="Proteomes" id="UP000198506"/>
    </source>
</evidence>
<keyword evidence="5" id="KW-1185">Reference proteome</keyword>
<comment type="caution">
    <text evidence="4">The sequence shown here is derived from an EMBL/GenBank/DDBJ whole genome shotgun (WGS) entry which is preliminary data.</text>
</comment>
<protein>
    <submittedName>
        <fullName evidence="4">Regulatory protein, luxR family</fullName>
    </submittedName>
</protein>
<dbReference type="EMBL" id="FOZN01000002">
    <property type="protein sequence ID" value="SFS09274.1"/>
    <property type="molecule type" value="Genomic_DNA"/>
</dbReference>
<dbReference type="SMART" id="SM00421">
    <property type="entry name" value="HTH_LUXR"/>
    <property type="match status" value="1"/>
</dbReference>
<dbReference type="Gene3D" id="1.10.10.10">
    <property type="entry name" value="Winged helix-like DNA-binding domain superfamily/Winged helix DNA-binding domain"/>
    <property type="match status" value="1"/>
</dbReference>
<dbReference type="GO" id="GO:0003677">
    <property type="term" value="F:DNA binding"/>
    <property type="evidence" value="ECO:0007669"/>
    <property type="project" value="InterPro"/>
</dbReference>
<dbReference type="InterPro" id="IPR036388">
    <property type="entry name" value="WH-like_DNA-bd_sf"/>
</dbReference>
<dbReference type="PANTHER" id="PTHR16305:SF35">
    <property type="entry name" value="TRANSCRIPTIONAL ACTIVATOR DOMAIN"/>
    <property type="match status" value="1"/>
</dbReference>
<dbReference type="PRINTS" id="PR00038">
    <property type="entry name" value="HTHLUXR"/>
</dbReference>
<sequence>MLSPATSPSMVGRARELAALRQSRAAVEAGTPHGVVIAGEAGIGKTRLLDDFTRTLPDDVVVARGQCVAMGSIASPFAPLRGVLRDLVAHFGADALLTAAGPAGRLLPAVLPELAEGPAGEISQEQLHDAVSLLLEGLSASSPLVVIVEDVHWADVPSLDLLRSLLHTLRRGRVLVVLSYRTDDVGRGHPLQPFLVELDRARSVAKVELTRLSSDETLEQVRLIRGTVPEAGAVAALIDRSDGIPFFVEELLALETGPEDPLPSTLRELVLARYARLGEATQAVLRLVAAGGVTVEHALVEWVHGGDRDSLDAGVREAIAGQVLLVHGSAYSFRHALTQEAVHDELLPGERSRFHARYAEALEADDDRPGRWAEIAGHWLQAHAQPKALGALVAASREAHAAGAPGAAGQLGEQALELWPHVADAEERSGCTRARLFLEVATAYEDAADVRAIGLLEEALGEVPPEDVLGRALLQHELVVARHDMGVPGEQADHLAVLASLPADLDDEAEAVRARVHTGMAVLQMLELQPAADAMLQDAVAISRALMERTADPEIEERARFELVRGLTSLGSARAFAGDVDGGLAVLDEALTISRGDAHARLRHAEQSSFLLLHLGRFAEAARVASDSRDAQTAIGTERGWGALISIIGALAHLGGGELAAAAAILRRIRSSRPPVLTDTYSAVLAAELAMLRDEGSVAAAELHAARDSITSLLATDPNDLLWGARVRAERAYDDGDLAAAWAQVAMIWQQPHTAPGAAFSLIAMGARTLASLRGAGLAPQGTTDDDAERQLRETFERIAIWEVADDWRALIDAELGGGAGTGDDPALWRDAADAAARGRLPVAVRAHALQRLAESRLGRGDRDGARGALDEVTALAEAHDLRRAGRLAAELAQQAGLALAGPPAADSRAAPAGGRTLTSRERQVLQLVAEGLTNRQIGERLFISDKTASVHVSAILRKLGASGRAEAAARAAELLV</sequence>
<feature type="domain" description="HTH luxR-type" evidence="3">
    <location>
        <begin position="911"/>
        <end position="976"/>
    </location>
</feature>
<dbReference type="PANTHER" id="PTHR16305">
    <property type="entry name" value="TESTICULAR SOLUBLE ADENYLYL CYCLASE"/>
    <property type="match status" value="1"/>
</dbReference>
<dbReference type="GO" id="GO:0006355">
    <property type="term" value="P:regulation of DNA-templated transcription"/>
    <property type="evidence" value="ECO:0007669"/>
    <property type="project" value="InterPro"/>
</dbReference>
<evidence type="ECO:0000256" key="2">
    <source>
        <dbReference type="ARBA" id="ARBA00022840"/>
    </source>
</evidence>
<keyword evidence="2" id="KW-0067">ATP-binding</keyword>
<organism evidence="4 5">
    <name type="scientific">Agrococcus baldri</name>
    <dbReference type="NCBI Taxonomy" id="153730"/>
    <lineage>
        <taxon>Bacteria</taxon>
        <taxon>Bacillati</taxon>
        <taxon>Actinomycetota</taxon>
        <taxon>Actinomycetes</taxon>
        <taxon>Micrococcales</taxon>
        <taxon>Microbacteriaceae</taxon>
        <taxon>Agrococcus</taxon>
    </lineage>
</organism>
<dbReference type="InterPro" id="IPR000792">
    <property type="entry name" value="Tscrpt_reg_LuxR_C"/>
</dbReference>
<dbReference type="GO" id="GO:0005737">
    <property type="term" value="C:cytoplasm"/>
    <property type="evidence" value="ECO:0007669"/>
    <property type="project" value="TreeGrafter"/>
</dbReference>
<dbReference type="Pfam" id="PF00196">
    <property type="entry name" value="GerE"/>
    <property type="match status" value="1"/>
</dbReference>